<evidence type="ECO:0000256" key="1">
    <source>
        <dbReference type="ARBA" id="ARBA00022603"/>
    </source>
</evidence>
<feature type="domain" description="Methyltransferase small" evidence="6">
    <location>
        <begin position="431"/>
        <end position="526"/>
    </location>
</feature>
<dbReference type="NCBIfam" id="TIGR00537">
    <property type="entry name" value="hemK_rel_arch"/>
    <property type="match status" value="1"/>
</dbReference>
<feature type="domain" description="Release factor glutamine methyltransferase N-terminal" evidence="7">
    <location>
        <begin position="344"/>
        <end position="409"/>
    </location>
</feature>
<dbReference type="Gene3D" id="1.10.8.10">
    <property type="entry name" value="DNA helicase RuvA subunit, C-terminal domain"/>
    <property type="match status" value="1"/>
</dbReference>
<keyword evidence="5" id="KW-0812">Transmembrane</keyword>
<dbReference type="EC" id="2.1.1.297" evidence="4"/>
<comment type="similarity">
    <text evidence="4">Belongs to the protein N5-glutamine methyltransferase family. PrmC subfamily.</text>
</comment>
<dbReference type="PROSITE" id="PS00092">
    <property type="entry name" value="N6_MTASE"/>
    <property type="match status" value="1"/>
</dbReference>
<dbReference type="AlphaFoldDB" id="A0A9D1E7H7"/>
<dbReference type="Pfam" id="PF17827">
    <property type="entry name" value="PrmC_N"/>
    <property type="match status" value="1"/>
</dbReference>
<organism evidence="8 9">
    <name type="scientific">Candidatus Coproplasma avicola</name>
    <dbReference type="NCBI Taxonomy" id="2840744"/>
    <lineage>
        <taxon>Bacteria</taxon>
        <taxon>Bacillati</taxon>
        <taxon>Bacillota</taxon>
        <taxon>Clostridia</taxon>
        <taxon>Eubacteriales</taxon>
        <taxon>Candidatus Coproplasma</taxon>
    </lineage>
</organism>
<keyword evidence="2 4" id="KW-0808">Transferase</keyword>
<keyword evidence="3 4" id="KW-0949">S-adenosyl-L-methionine</keyword>
<evidence type="ECO:0000313" key="9">
    <source>
        <dbReference type="Proteomes" id="UP000823913"/>
    </source>
</evidence>
<dbReference type="GO" id="GO:0102559">
    <property type="term" value="F:peptide chain release factor N(5)-glutamine methyltransferase activity"/>
    <property type="evidence" value="ECO:0007669"/>
    <property type="project" value="UniProtKB-EC"/>
</dbReference>
<evidence type="ECO:0000256" key="2">
    <source>
        <dbReference type="ARBA" id="ARBA00022679"/>
    </source>
</evidence>
<dbReference type="InterPro" id="IPR019874">
    <property type="entry name" value="RF_methyltr_PrmC"/>
</dbReference>
<feature type="transmembrane region" description="Helical" evidence="5">
    <location>
        <begin position="153"/>
        <end position="176"/>
    </location>
</feature>
<proteinExistence type="inferred from homology"/>
<feature type="transmembrane region" description="Helical" evidence="5">
    <location>
        <begin position="113"/>
        <end position="133"/>
    </location>
</feature>
<dbReference type="InterPro" id="IPR002052">
    <property type="entry name" value="DNA_methylase_N6_adenine_CS"/>
</dbReference>
<dbReference type="Gene3D" id="3.40.50.150">
    <property type="entry name" value="Vaccinia Virus protein VP39"/>
    <property type="match status" value="1"/>
</dbReference>
<feature type="binding site" evidence="4">
    <location>
        <position position="518"/>
    </location>
    <ligand>
        <name>S-adenosyl-L-methionine</name>
        <dbReference type="ChEBI" id="CHEBI:59789"/>
    </ligand>
</feature>
<dbReference type="InterPro" id="IPR004557">
    <property type="entry name" value="PrmC-related"/>
</dbReference>
<feature type="transmembrane region" description="Helical" evidence="5">
    <location>
        <begin position="221"/>
        <end position="241"/>
    </location>
</feature>
<keyword evidence="5" id="KW-1133">Transmembrane helix</keyword>
<evidence type="ECO:0000259" key="7">
    <source>
        <dbReference type="Pfam" id="PF17827"/>
    </source>
</evidence>
<dbReference type="InterPro" id="IPR007848">
    <property type="entry name" value="Small_mtfrase_dom"/>
</dbReference>
<dbReference type="Pfam" id="PF07136">
    <property type="entry name" value="DUF1385"/>
    <property type="match status" value="1"/>
</dbReference>
<dbReference type="Pfam" id="PF05175">
    <property type="entry name" value="MTS"/>
    <property type="match status" value="1"/>
</dbReference>
<evidence type="ECO:0000313" key="8">
    <source>
        <dbReference type="EMBL" id="HIR67725.1"/>
    </source>
</evidence>
<reference evidence="8" key="2">
    <citation type="journal article" date="2021" name="PeerJ">
        <title>Extensive microbial diversity within the chicken gut microbiome revealed by metagenomics and culture.</title>
        <authorList>
            <person name="Gilroy R."/>
            <person name="Ravi A."/>
            <person name="Getino M."/>
            <person name="Pursley I."/>
            <person name="Horton D.L."/>
            <person name="Alikhan N.F."/>
            <person name="Baker D."/>
            <person name="Gharbi K."/>
            <person name="Hall N."/>
            <person name="Watson M."/>
            <person name="Adriaenssens E.M."/>
            <person name="Foster-Nyarko E."/>
            <person name="Jarju S."/>
            <person name="Secka A."/>
            <person name="Antonio M."/>
            <person name="Oren A."/>
            <person name="Chaudhuri R.R."/>
            <person name="La Ragione R."/>
            <person name="Hildebrand F."/>
            <person name="Pallen M.J."/>
        </authorList>
    </citation>
    <scope>NUCLEOTIDE SEQUENCE</scope>
    <source>
        <strain evidence="8">ChiW16-3235</strain>
    </source>
</reference>
<dbReference type="CDD" id="cd02440">
    <property type="entry name" value="AdoMet_MTases"/>
    <property type="match status" value="1"/>
</dbReference>
<evidence type="ECO:0000256" key="5">
    <source>
        <dbReference type="SAM" id="Phobius"/>
    </source>
</evidence>
<comment type="caution">
    <text evidence="8">The sequence shown here is derived from an EMBL/GenBank/DDBJ whole genome shotgun (WGS) entry which is preliminary data.</text>
</comment>
<dbReference type="PANTHER" id="PTHR42867">
    <property type="entry name" value="MEMBRANE PROTEIN-RELATED"/>
    <property type="match status" value="1"/>
</dbReference>
<dbReference type="EMBL" id="DVHK01000134">
    <property type="protein sequence ID" value="HIR67725.1"/>
    <property type="molecule type" value="Genomic_DNA"/>
</dbReference>
<dbReference type="InterPro" id="IPR029063">
    <property type="entry name" value="SAM-dependent_MTases_sf"/>
</dbReference>
<sequence>MAEKVKKQNCTSIGGQAVMEGVMMQGSTAYCTAVRDPDGQIQIERLRLNRSPAAKKAAKIPFVRGVVNMFSSLVRGMKTLMRSAQVAVGEEEGEPGRVERWLAEKFNADIMEVATYISAILGVALAVALFMVIPQLAVGAIVAGFPSLNGTIWQYLLLGLFKLVIFLAYLGLILLLKDIRRLYRYHGAEHKTINCYEKGLPLTPENVKSCSRIHDRCGTSFLFIVLIINIAIFSVVSWAVGIDVRIENNILRFLARLGMEIVLLPVIAGVGYEVLKLLARFHGPISLVLKSPGILLQKVFTTREPELEMIEVAIAAFNSTLAMDADPDMPESHFIIGGVLAPMLEETKKLFSEKGVDESDAEWIYSIVTGIPRSRLEEKGLMIKSSEAKKIDEIVQKRLTGRPLWYVIGDTEFYGCKIKVDERVLIPRPETEILAEQAVKTVEDGDKVLDLCTGSGCLAIAIAKNCGEKRITVTASDVSDAAIMLAKENAALNEVEVNFVQSDLFSKIHGRFNLIVCNPPYIKSSEISGLQREVREYEPRVALDGGDDGLDFYRRLSREISRYIAKGGMLILEVGEGQAAEVLNMFEKRDYAMVVKDYQGVDRILKIAF</sequence>
<protein>
    <recommendedName>
        <fullName evidence="4">Release factor glutamine methyltransferase</fullName>
        <shortName evidence="4">RF MTase</shortName>
        <ecNumber evidence="4">2.1.1.297</ecNumber>
    </recommendedName>
    <alternativeName>
        <fullName evidence="4">N5-glutamine methyltransferase PrmC</fullName>
    </alternativeName>
    <alternativeName>
        <fullName evidence="4">Protein-(glutamine-N5) MTase PrmC</fullName>
    </alternativeName>
    <alternativeName>
        <fullName evidence="4">Protein-glutamine N-methyltransferase PrmC</fullName>
    </alternativeName>
</protein>
<evidence type="ECO:0000259" key="6">
    <source>
        <dbReference type="Pfam" id="PF05175"/>
    </source>
</evidence>
<reference evidence="8" key="1">
    <citation type="submission" date="2020-10" db="EMBL/GenBank/DDBJ databases">
        <authorList>
            <person name="Gilroy R."/>
        </authorList>
    </citation>
    <scope>NUCLEOTIDE SEQUENCE</scope>
    <source>
        <strain evidence="8">ChiW16-3235</strain>
    </source>
</reference>
<feature type="binding site" evidence="4">
    <location>
        <begin position="518"/>
        <end position="521"/>
    </location>
    <ligand>
        <name>substrate</name>
    </ligand>
</feature>
<accession>A0A9D1E7H7</accession>
<dbReference type="SUPFAM" id="SSF53335">
    <property type="entry name" value="S-adenosyl-L-methionine-dependent methyltransferases"/>
    <property type="match status" value="1"/>
</dbReference>
<dbReference type="PANTHER" id="PTHR42867:SF1">
    <property type="entry name" value="MEMBRANE PROTEIN-RELATED"/>
    <property type="match status" value="1"/>
</dbReference>
<dbReference type="InterPro" id="IPR010787">
    <property type="entry name" value="DUF1385"/>
</dbReference>
<dbReference type="HAMAP" id="MF_02126">
    <property type="entry name" value="RF_methyltr_PrmC"/>
    <property type="match status" value="1"/>
</dbReference>
<feature type="binding site" evidence="4">
    <location>
        <position position="477"/>
    </location>
    <ligand>
        <name>S-adenosyl-L-methionine</name>
        <dbReference type="ChEBI" id="CHEBI:59789"/>
    </ligand>
</feature>
<dbReference type="Proteomes" id="UP000823913">
    <property type="component" value="Unassembled WGS sequence"/>
</dbReference>
<gene>
    <name evidence="4 8" type="primary">prmC</name>
    <name evidence="8" type="ORF">IAB94_06740</name>
</gene>
<dbReference type="GO" id="GO:0032259">
    <property type="term" value="P:methylation"/>
    <property type="evidence" value="ECO:0007669"/>
    <property type="project" value="UniProtKB-KW"/>
</dbReference>
<keyword evidence="5" id="KW-0472">Membrane</keyword>
<dbReference type="NCBIfam" id="TIGR03534">
    <property type="entry name" value="RF_mod_PrmC"/>
    <property type="match status" value="1"/>
</dbReference>
<name>A0A9D1E7H7_9FIRM</name>
<dbReference type="GO" id="GO:0003676">
    <property type="term" value="F:nucleic acid binding"/>
    <property type="evidence" value="ECO:0007669"/>
    <property type="project" value="InterPro"/>
</dbReference>
<dbReference type="InterPro" id="IPR004556">
    <property type="entry name" value="HemK-like"/>
</dbReference>
<evidence type="ECO:0000256" key="3">
    <source>
        <dbReference type="ARBA" id="ARBA00022691"/>
    </source>
</evidence>
<comment type="catalytic activity">
    <reaction evidence="4">
        <text>L-glutaminyl-[peptide chain release factor] + S-adenosyl-L-methionine = N(5)-methyl-L-glutaminyl-[peptide chain release factor] + S-adenosyl-L-homocysteine + H(+)</text>
        <dbReference type="Rhea" id="RHEA:42896"/>
        <dbReference type="Rhea" id="RHEA-COMP:10271"/>
        <dbReference type="Rhea" id="RHEA-COMP:10272"/>
        <dbReference type="ChEBI" id="CHEBI:15378"/>
        <dbReference type="ChEBI" id="CHEBI:30011"/>
        <dbReference type="ChEBI" id="CHEBI:57856"/>
        <dbReference type="ChEBI" id="CHEBI:59789"/>
        <dbReference type="ChEBI" id="CHEBI:61891"/>
        <dbReference type="EC" id="2.1.1.297"/>
    </reaction>
</comment>
<dbReference type="NCBIfam" id="TIGR00536">
    <property type="entry name" value="hemK_fam"/>
    <property type="match status" value="1"/>
</dbReference>
<evidence type="ECO:0000256" key="4">
    <source>
        <dbReference type="HAMAP-Rule" id="MF_02126"/>
    </source>
</evidence>
<comment type="caution">
    <text evidence="4">Lacks conserved residue(s) required for the propagation of feature annotation.</text>
</comment>
<keyword evidence="1 4" id="KW-0489">Methyltransferase</keyword>
<dbReference type="InterPro" id="IPR040758">
    <property type="entry name" value="PrmC_N"/>
</dbReference>
<comment type="function">
    <text evidence="4">Methylates the class 1 translation termination release factors RF1/PrfA and RF2/PrfB on the glutamine residue of the universally conserved GGQ motif.</text>
</comment>